<gene>
    <name evidence="1" type="ORF">DXG03_005695</name>
</gene>
<keyword evidence="2" id="KW-1185">Reference proteome</keyword>
<dbReference type="InterPro" id="IPR012337">
    <property type="entry name" value="RNaseH-like_sf"/>
</dbReference>
<name>A0A9P7FP88_9AGAR</name>
<dbReference type="Proteomes" id="UP000775547">
    <property type="component" value="Unassembled WGS sequence"/>
</dbReference>
<feature type="non-terminal residue" evidence="1">
    <location>
        <position position="83"/>
    </location>
</feature>
<reference evidence="1" key="1">
    <citation type="submission" date="2020-07" db="EMBL/GenBank/DDBJ databases">
        <authorList>
            <person name="Nieuwenhuis M."/>
            <person name="Van De Peppel L.J.J."/>
        </authorList>
    </citation>
    <scope>NUCLEOTIDE SEQUENCE</scope>
    <source>
        <strain evidence="1">AP01</strain>
        <tissue evidence="1">Mycelium</tissue>
    </source>
</reference>
<dbReference type="SUPFAM" id="SSF53098">
    <property type="entry name" value="Ribonuclease H-like"/>
    <property type="match status" value="1"/>
</dbReference>
<dbReference type="AlphaFoldDB" id="A0A9P7FP88"/>
<accession>A0A9P7FP88</accession>
<dbReference type="EMBL" id="JABCKV010003575">
    <property type="protein sequence ID" value="KAG5634760.1"/>
    <property type="molecule type" value="Genomic_DNA"/>
</dbReference>
<protein>
    <submittedName>
        <fullName evidence="1">Uncharacterized protein</fullName>
    </submittedName>
</protein>
<dbReference type="Gene3D" id="3.30.420.10">
    <property type="entry name" value="Ribonuclease H-like superfamily/Ribonuclease H"/>
    <property type="match status" value="1"/>
</dbReference>
<dbReference type="GO" id="GO:0003676">
    <property type="term" value="F:nucleic acid binding"/>
    <property type="evidence" value="ECO:0007669"/>
    <property type="project" value="InterPro"/>
</dbReference>
<dbReference type="OrthoDB" id="26838at2759"/>
<reference evidence="1" key="2">
    <citation type="submission" date="2021-10" db="EMBL/GenBank/DDBJ databases">
        <title>Phylogenomics reveals ancestral predisposition of the termite-cultivated fungus Termitomyces towards a domesticated lifestyle.</title>
        <authorList>
            <person name="Auxier B."/>
            <person name="Grum-Grzhimaylo A."/>
            <person name="Cardenas M.E."/>
            <person name="Lodge J.D."/>
            <person name="Laessoe T."/>
            <person name="Pedersen O."/>
            <person name="Smith M.E."/>
            <person name="Kuyper T.W."/>
            <person name="Franco-Molano E.A."/>
            <person name="Baroni T.J."/>
            <person name="Aanen D.K."/>
        </authorList>
    </citation>
    <scope>NUCLEOTIDE SEQUENCE</scope>
    <source>
        <strain evidence="1">AP01</strain>
        <tissue evidence="1">Mycelium</tissue>
    </source>
</reference>
<organism evidence="1 2">
    <name type="scientific">Asterophora parasitica</name>
    <dbReference type="NCBI Taxonomy" id="117018"/>
    <lineage>
        <taxon>Eukaryota</taxon>
        <taxon>Fungi</taxon>
        <taxon>Dikarya</taxon>
        <taxon>Basidiomycota</taxon>
        <taxon>Agaricomycotina</taxon>
        <taxon>Agaricomycetes</taxon>
        <taxon>Agaricomycetidae</taxon>
        <taxon>Agaricales</taxon>
        <taxon>Tricholomatineae</taxon>
        <taxon>Lyophyllaceae</taxon>
        <taxon>Asterophora</taxon>
    </lineage>
</organism>
<evidence type="ECO:0000313" key="2">
    <source>
        <dbReference type="Proteomes" id="UP000775547"/>
    </source>
</evidence>
<evidence type="ECO:0000313" key="1">
    <source>
        <dbReference type="EMBL" id="KAG5634760.1"/>
    </source>
</evidence>
<proteinExistence type="predicted"/>
<sequence>MLCDNEAAVESALVPLSIALILAFDSEGNNLGQDKGKLSLLSLRIIEPLSSSGRTFLFDAVALPGSSLRPVFDILESPEIKKA</sequence>
<dbReference type="InterPro" id="IPR036397">
    <property type="entry name" value="RNaseH_sf"/>
</dbReference>
<comment type="caution">
    <text evidence="1">The sequence shown here is derived from an EMBL/GenBank/DDBJ whole genome shotgun (WGS) entry which is preliminary data.</text>
</comment>